<name>A0A0C9ZZL2_9AGAM</name>
<gene>
    <name evidence="9" type="ORF">PISMIDRAFT_356563</name>
</gene>
<evidence type="ECO:0000313" key="10">
    <source>
        <dbReference type="Proteomes" id="UP000054018"/>
    </source>
</evidence>
<protein>
    <recommendedName>
        <fullName evidence="8">Importin subunit beta-1/Transportin-1-like TPR repeats domain-containing protein</fullName>
    </recommendedName>
</protein>
<accession>A0A0C9ZZL2</accession>
<evidence type="ECO:0000259" key="8">
    <source>
        <dbReference type="Pfam" id="PF25574"/>
    </source>
</evidence>
<keyword evidence="5" id="KW-0677">Repeat</keyword>
<dbReference type="GO" id="GO:0006606">
    <property type="term" value="P:protein import into nucleus"/>
    <property type="evidence" value="ECO:0007669"/>
    <property type="project" value="InterPro"/>
</dbReference>
<dbReference type="SUPFAM" id="SSF48371">
    <property type="entry name" value="ARM repeat"/>
    <property type="match status" value="1"/>
</dbReference>
<keyword evidence="3" id="KW-0813">Transport</keyword>
<comment type="subcellular location">
    <subcellularLocation>
        <location evidence="2">Cytoplasm</location>
    </subcellularLocation>
    <subcellularLocation>
        <location evidence="1">Nucleus</location>
    </subcellularLocation>
</comment>
<feature type="domain" description="Importin subunit beta-1/Transportin-1-like TPR repeats" evidence="8">
    <location>
        <begin position="106"/>
        <end position="496"/>
    </location>
</feature>
<evidence type="ECO:0000256" key="2">
    <source>
        <dbReference type="ARBA" id="ARBA00004496"/>
    </source>
</evidence>
<evidence type="ECO:0000313" key="9">
    <source>
        <dbReference type="EMBL" id="KIK25233.1"/>
    </source>
</evidence>
<dbReference type="SMART" id="SM00185">
    <property type="entry name" value="ARM"/>
    <property type="match status" value="3"/>
</dbReference>
<dbReference type="InterPro" id="IPR058584">
    <property type="entry name" value="IMB1_TNPO1-like_TPR"/>
</dbReference>
<dbReference type="OrthoDB" id="10263328at2759"/>
<evidence type="ECO:0000256" key="6">
    <source>
        <dbReference type="ARBA" id="ARBA00022927"/>
    </source>
</evidence>
<evidence type="ECO:0000256" key="5">
    <source>
        <dbReference type="ARBA" id="ARBA00022737"/>
    </source>
</evidence>
<dbReference type="STRING" id="765257.A0A0C9ZZL2"/>
<dbReference type="Proteomes" id="UP000054018">
    <property type="component" value="Unassembled WGS sequence"/>
</dbReference>
<dbReference type="InterPro" id="IPR016024">
    <property type="entry name" value="ARM-type_fold"/>
</dbReference>
<evidence type="ECO:0000256" key="3">
    <source>
        <dbReference type="ARBA" id="ARBA00022448"/>
    </source>
</evidence>
<evidence type="ECO:0000256" key="4">
    <source>
        <dbReference type="ARBA" id="ARBA00022490"/>
    </source>
</evidence>
<reference evidence="9 10" key="1">
    <citation type="submission" date="2014-04" db="EMBL/GenBank/DDBJ databases">
        <authorList>
            <consortium name="DOE Joint Genome Institute"/>
            <person name="Kuo A."/>
            <person name="Kohler A."/>
            <person name="Costa M.D."/>
            <person name="Nagy L.G."/>
            <person name="Floudas D."/>
            <person name="Copeland A."/>
            <person name="Barry K.W."/>
            <person name="Cichocki N."/>
            <person name="Veneault-Fourrey C."/>
            <person name="LaButti K."/>
            <person name="Lindquist E.A."/>
            <person name="Lipzen A."/>
            <person name="Lundell T."/>
            <person name="Morin E."/>
            <person name="Murat C."/>
            <person name="Sun H."/>
            <person name="Tunlid A."/>
            <person name="Henrissat B."/>
            <person name="Grigoriev I.V."/>
            <person name="Hibbett D.S."/>
            <person name="Martin F."/>
            <person name="Nordberg H.P."/>
            <person name="Cantor M.N."/>
            <person name="Hua S.X."/>
        </authorList>
    </citation>
    <scope>NUCLEOTIDE SEQUENCE [LARGE SCALE GENOMIC DNA]</scope>
    <source>
        <strain evidence="9 10">441</strain>
    </source>
</reference>
<keyword evidence="7" id="KW-0539">Nucleus</keyword>
<evidence type="ECO:0000256" key="7">
    <source>
        <dbReference type="ARBA" id="ARBA00023242"/>
    </source>
</evidence>
<dbReference type="InterPro" id="IPR000225">
    <property type="entry name" value="Armadillo"/>
</dbReference>
<organism evidence="9 10">
    <name type="scientific">Pisolithus microcarpus 441</name>
    <dbReference type="NCBI Taxonomy" id="765257"/>
    <lineage>
        <taxon>Eukaryota</taxon>
        <taxon>Fungi</taxon>
        <taxon>Dikarya</taxon>
        <taxon>Basidiomycota</taxon>
        <taxon>Agaricomycotina</taxon>
        <taxon>Agaricomycetes</taxon>
        <taxon>Agaricomycetidae</taxon>
        <taxon>Boletales</taxon>
        <taxon>Sclerodermatineae</taxon>
        <taxon>Pisolithaceae</taxon>
        <taxon>Pisolithus</taxon>
    </lineage>
</organism>
<proteinExistence type="predicted"/>
<sequence length="518" mass="56815">MSAGTCLNFMAQAVTDPIVDAVIPFIEAHIKSPDWHQREAAVMAFGSILDGPDPSVLTRLVNQALPLLIGMMSDSNIHVKDTVAWTLGRICDLLVVTIKPDVHLHPLVSALVTGLQDNPRIVTNCCWALMNLADQLEFLEEESEPSQTSHLSPYFEGVVNALLRVTDTTSNEANFRTSAYEAITSYVTHATNDVIPVVQNTLITILMRMQQLLGMQNQIVGIDDRNNWNELQSNLCSVVISVTRRLGEGIQPMADRIMTLVLQLIQAAGKTSTVLEDAFLAVGSLASALESNFAPYIQAFLQFLFPALKAHEDTQLCMVAVGIIGDISRALGSDSAQYANAFMSALLENLQSDVLNRNVKISILSCFGDIALAIGVAFEPYLETTMGVLQQAGGVQPNPLDFDLVDYVSQLREGILEAYTGIVTGFKNTEKVGLLLPHSSTILELTQRCLADEERTESTLKLCFGLIGDLADCFPDGELKQILLSEWIALELRSKRGMSPETKKTMRWAREMIKRATT</sequence>
<dbReference type="AlphaFoldDB" id="A0A0C9ZZL2"/>
<dbReference type="GO" id="GO:0005737">
    <property type="term" value="C:cytoplasm"/>
    <property type="evidence" value="ECO:0007669"/>
    <property type="project" value="UniProtKB-SubCell"/>
</dbReference>
<keyword evidence="10" id="KW-1185">Reference proteome</keyword>
<keyword evidence="6" id="KW-0653">Protein transport</keyword>
<dbReference type="Pfam" id="PF13513">
    <property type="entry name" value="HEAT_EZ"/>
    <property type="match status" value="1"/>
</dbReference>
<dbReference type="Gene3D" id="1.25.10.10">
    <property type="entry name" value="Leucine-rich Repeat Variant"/>
    <property type="match status" value="1"/>
</dbReference>
<dbReference type="Pfam" id="PF25574">
    <property type="entry name" value="TPR_IMB1"/>
    <property type="match status" value="1"/>
</dbReference>
<keyword evidence="4" id="KW-0963">Cytoplasm</keyword>
<dbReference type="HOGENOM" id="CLU_045630_0_0_1"/>
<reference evidence="10" key="2">
    <citation type="submission" date="2015-01" db="EMBL/GenBank/DDBJ databases">
        <title>Evolutionary Origins and Diversification of the Mycorrhizal Mutualists.</title>
        <authorList>
            <consortium name="DOE Joint Genome Institute"/>
            <consortium name="Mycorrhizal Genomics Consortium"/>
            <person name="Kohler A."/>
            <person name="Kuo A."/>
            <person name="Nagy L.G."/>
            <person name="Floudas D."/>
            <person name="Copeland A."/>
            <person name="Barry K.W."/>
            <person name="Cichocki N."/>
            <person name="Veneault-Fourrey C."/>
            <person name="LaButti K."/>
            <person name="Lindquist E.A."/>
            <person name="Lipzen A."/>
            <person name="Lundell T."/>
            <person name="Morin E."/>
            <person name="Murat C."/>
            <person name="Riley R."/>
            <person name="Ohm R."/>
            <person name="Sun H."/>
            <person name="Tunlid A."/>
            <person name="Henrissat B."/>
            <person name="Grigoriev I.V."/>
            <person name="Hibbett D.S."/>
            <person name="Martin F."/>
        </authorList>
    </citation>
    <scope>NUCLEOTIDE SEQUENCE [LARGE SCALE GENOMIC DNA]</scope>
    <source>
        <strain evidence="10">441</strain>
    </source>
</reference>
<dbReference type="EMBL" id="KN833710">
    <property type="protein sequence ID" value="KIK25233.1"/>
    <property type="molecule type" value="Genomic_DNA"/>
</dbReference>
<evidence type="ECO:0000256" key="1">
    <source>
        <dbReference type="ARBA" id="ARBA00004123"/>
    </source>
</evidence>
<dbReference type="InterPro" id="IPR040122">
    <property type="entry name" value="Importin_beta"/>
</dbReference>
<dbReference type="PANTHER" id="PTHR10527">
    <property type="entry name" value="IMPORTIN BETA"/>
    <property type="match status" value="1"/>
</dbReference>
<dbReference type="InterPro" id="IPR011989">
    <property type="entry name" value="ARM-like"/>
</dbReference>